<evidence type="ECO:0008006" key="4">
    <source>
        <dbReference type="Google" id="ProtNLM"/>
    </source>
</evidence>
<accession>A0A6N4TM94</accession>
<dbReference type="EMBL" id="AP019695">
    <property type="protein sequence ID" value="BBK23873.1"/>
    <property type="molecule type" value="Genomic_DNA"/>
</dbReference>
<dbReference type="AlphaFoldDB" id="A0A6N4TM94"/>
<dbReference type="Pfam" id="PF16079">
    <property type="entry name" value="Phage_holin_5_2"/>
    <property type="match status" value="1"/>
</dbReference>
<protein>
    <recommendedName>
        <fullName evidence="4">Holin</fullName>
    </recommendedName>
</protein>
<reference evidence="3" key="1">
    <citation type="submission" date="2019-05" db="EMBL/GenBank/DDBJ databases">
        <title>Complete genome sequencing of Absiella argi strain JCM 30884.</title>
        <authorList>
            <person name="Sakamoto M."/>
            <person name="Murakami T."/>
            <person name="Mori H."/>
        </authorList>
    </citation>
    <scope>NUCLEOTIDE SEQUENCE [LARGE SCALE GENOMIC DNA]</scope>
    <source>
        <strain evidence="3">JCM 30884</strain>
    </source>
</reference>
<feature type="transmembrane region" description="Helical" evidence="1">
    <location>
        <begin position="69"/>
        <end position="88"/>
    </location>
</feature>
<feature type="transmembrane region" description="Helical" evidence="1">
    <location>
        <begin position="38"/>
        <end position="57"/>
    </location>
</feature>
<proteinExistence type="predicted"/>
<dbReference type="KEGG" id="aarg:Aargi30884_27760"/>
<keyword evidence="1" id="KW-0812">Transmembrane</keyword>
<dbReference type="InterPro" id="IPR032111">
    <property type="entry name" value="Clostridium_phage_holin"/>
</dbReference>
<sequence length="97" mass="10436">MEIQETITEFIKPELLVLIPVLFFIGVAIVKSNTENKFIPFILMGTGIALSGLWVFATSEIATSKDIALAIFTAIVQGILVASGAVLVNETAKQVKK</sequence>
<evidence type="ECO:0000256" key="1">
    <source>
        <dbReference type="SAM" id="Phobius"/>
    </source>
</evidence>
<evidence type="ECO:0000313" key="3">
    <source>
        <dbReference type="Proteomes" id="UP000464754"/>
    </source>
</evidence>
<name>A0A6N4TM94_9FIRM</name>
<evidence type="ECO:0000313" key="2">
    <source>
        <dbReference type="EMBL" id="BBK23873.1"/>
    </source>
</evidence>
<dbReference type="Proteomes" id="UP000464754">
    <property type="component" value="Chromosome"/>
</dbReference>
<dbReference type="RefSeq" id="WP_163052539.1">
    <property type="nucleotide sequence ID" value="NZ_AP019695.1"/>
</dbReference>
<keyword evidence="1" id="KW-0472">Membrane</keyword>
<keyword evidence="1" id="KW-1133">Transmembrane helix</keyword>
<organism evidence="2 3">
    <name type="scientific">Amedibacterium intestinale</name>
    <dbReference type="NCBI Taxonomy" id="2583452"/>
    <lineage>
        <taxon>Bacteria</taxon>
        <taxon>Bacillati</taxon>
        <taxon>Bacillota</taxon>
        <taxon>Erysipelotrichia</taxon>
        <taxon>Erysipelotrichales</taxon>
        <taxon>Erysipelotrichaceae</taxon>
        <taxon>Amedibacterium</taxon>
    </lineage>
</organism>
<gene>
    <name evidence="2" type="ORF">Aargi30884_27760</name>
</gene>
<feature type="transmembrane region" description="Helical" evidence="1">
    <location>
        <begin position="15"/>
        <end position="31"/>
    </location>
</feature>
<keyword evidence="3" id="KW-1185">Reference proteome</keyword>